<keyword evidence="1" id="KW-0175">Coiled coil</keyword>
<evidence type="ECO:0000256" key="1">
    <source>
        <dbReference type="SAM" id="Coils"/>
    </source>
</evidence>
<keyword evidence="4" id="KW-1185">Reference proteome</keyword>
<name>A0A1Q9CJ09_SYMMI</name>
<evidence type="ECO:0000313" key="4">
    <source>
        <dbReference type="Proteomes" id="UP000186817"/>
    </source>
</evidence>
<proteinExistence type="predicted"/>
<dbReference type="AlphaFoldDB" id="A0A1Q9CJ09"/>
<protein>
    <submittedName>
        <fullName evidence="3">Uncharacterized protein</fullName>
    </submittedName>
</protein>
<dbReference type="Proteomes" id="UP000186817">
    <property type="component" value="Unassembled WGS sequence"/>
</dbReference>
<feature type="compositionally biased region" description="Pro residues" evidence="2">
    <location>
        <begin position="20"/>
        <end position="53"/>
    </location>
</feature>
<gene>
    <name evidence="3" type="ORF">AK812_SmicGene36409</name>
</gene>
<organism evidence="3 4">
    <name type="scientific">Symbiodinium microadriaticum</name>
    <name type="common">Dinoflagellate</name>
    <name type="synonym">Zooxanthella microadriatica</name>
    <dbReference type="NCBI Taxonomy" id="2951"/>
    <lineage>
        <taxon>Eukaryota</taxon>
        <taxon>Sar</taxon>
        <taxon>Alveolata</taxon>
        <taxon>Dinophyceae</taxon>
        <taxon>Suessiales</taxon>
        <taxon>Symbiodiniaceae</taxon>
        <taxon>Symbiodinium</taxon>
    </lineage>
</organism>
<reference evidence="3 4" key="1">
    <citation type="submission" date="2016-02" db="EMBL/GenBank/DDBJ databases">
        <title>Genome analysis of coral dinoflagellate symbionts highlights evolutionary adaptations to a symbiotic lifestyle.</title>
        <authorList>
            <person name="Aranda M."/>
            <person name="Li Y."/>
            <person name="Liew Y.J."/>
            <person name="Baumgarten S."/>
            <person name="Simakov O."/>
            <person name="Wilson M."/>
            <person name="Piel J."/>
            <person name="Ashoor H."/>
            <person name="Bougouffa S."/>
            <person name="Bajic V.B."/>
            <person name="Ryu T."/>
            <person name="Ravasi T."/>
            <person name="Bayer T."/>
            <person name="Micklem G."/>
            <person name="Kim H."/>
            <person name="Bhak J."/>
            <person name="Lajeunesse T.C."/>
            <person name="Voolstra C.R."/>
        </authorList>
    </citation>
    <scope>NUCLEOTIDE SEQUENCE [LARGE SCALE GENOMIC DNA]</scope>
    <source>
        <strain evidence="3 4">CCMP2467</strain>
    </source>
</reference>
<feature type="region of interest" description="Disordered" evidence="2">
    <location>
        <begin position="12"/>
        <end position="58"/>
    </location>
</feature>
<evidence type="ECO:0000256" key="2">
    <source>
        <dbReference type="SAM" id="MobiDB-lite"/>
    </source>
</evidence>
<sequence>MSWVSVLDGYFGSGDEVASSPPPTAPPAAPPTAPPTVPPTAPPPVPAPAPALRPGPAVQERRSDGLSLFCFAWTPRRGYDEQLLTEVRKQYAKCDGHVFYTDKDSGGDEDPDFVRVELPAQKVSRSDKGWLYHRNMVGLMPAWSHLLSSSFVDAHDWFINSELDHFLSPARARKNIAQYVEVAQAPEDVPIVLMWGNAFVFNRRMLKELLKHWDSLGQTASSSSTVKDEVAAVGCPLFMKGKSEWPHSCSQDIIYPALAEERYQRAKQEMELALEDPGATPEQRRLLLQKMNDAVQHVISSKAAHSTPQEGPMKAFQEVLRRLDQQKEAIDQQKEAIDQQKEALENKVIPLIEEHSRQLGPLIHDRRYPSLVSEESAKSWTKKSEKMREDMIHYYNVKEIQGEPCCMVLSSLYPDMCVQVGRWNKIEAVIEHVFLKREENCAETEWDLDVWAPQNGLFLLRDLERTFHAGLWTLHPEPQHDEAPLRTYKFKIHVAECIWRRELTYHDETVDWQRRKRVLRNGKPLRFQELHQKTVTFHGKPFLRALWVKAVKAHEKYKDLPDPRTVLQNFLALCDALQQEQERLRRVEEFFERGDCQYDGISLSGAEG</sequence>
<feature type="coiled-coil region" evidence="1">
    <location>
        <begin position="313"/>
        <end position="347"/>
    </location>
</feature>
<accession>A0A1Q9CJ09</accession>
<dbReference type="OrthoDB" id="445782at2759"/>
<evidence type="ECO:0000313" key="3">
    <source>
        <dbReference type="EMBL" id="OLP82896.1"/>
    </source>
</evidence>
<comment type="caution">
    <text evidence="3">The sequence shown here is derived from an EMBL/GenBank/DDBJ whole genome shotgun (WGS) entry which is preliminary data.</text>
</comment>
<dbReference type="EMBL" id="LSRX01001157">
    <property type="protein sequence ID" value="OLP82896.1"/>
    <property type="molecule type" value="Genomic_DNA"/>
</dbReference>